<accession>A0ACC1K8F5</accession>
<proteinExistence type="predicted"/>
<evidence type="ECO:0000313" key="1">
    <source>
        <dbReference type="EMBL" id="KAJ2775694.1"/>
    </source>
</evidence>
<protein>
    <submittedName>
        <fullName evidence="1">Uncharacterized protein</fullName>
    </submittedName>
</protein>
<gene>
    <name evidence="1" type="ORF">IWQ57_000264</name>
</gene>
<comment type="caution">
    <text evidence="1">The sequence shown here is derived from an EMBL/GenBank/DDBJ whole genome shotgun (WGS) entry which is preliminary data.</text>
</comment>
<organism evidence="1 2">
    <name type="scientific">Coemansia nantahalensis</name>
    <dbReference type="NCBI Taxonomy" id="2789366"/>
    <lineage>
        <taxon>Eukaryota</taxon>
        <taxon>Fungi</taxon>
        <taxon>Fungi incertae sedis</taxon>
        <taxon>Zoopagomycota</taxon>
        <taxon>Kickxellomycotina</taxon>
        <taxon>Kickxellomycetes</taxon>
        <taxon>Kickxellales</taxon>
        <taxon>Kickxellaceae</taxon>
        <taxon>Coemansia</taxon>
    </lineage>
</organism>
<reference evidence="1" key="1">
    <citation type="submission" date="2022-07" db="EMBL/GenBank/DDBJ databases">
        <title>Phylogenomic reconstructions and comparative analyses of Kickxellomycotina fungi.</title>
        <authorList>
            <person name="Reynolds N.K."/>
            <person name="Stajich J.E."/>
            <person name="Barry K."/>
            <person name="Grigoriev I.V."/>
            <person name="Crous P."/>
            <person name="Smith M.E."/>
        </authorList>
    </citation>
    <scope>NUCLEOTIDE SEQUENCE</scope>
    <source>
        <strain evidence="1">CBS 109366</strain>
    </source>
</reference>
<dbReference type="Proteomes" id="UP001140234">
    <property type="component" value="Unassembled WGS sequence"/>
</dbReference>
<name>A0ACC1K8F5_9FUNG</name>
<sequence>MADLSGGGGSSGLRAQVESVARQFTVGAVDASGTVTLEPELSVQEAMARQIGQLWEEHGGFQGLSDSETDEPEAAAAAAAAAPAAADLDAYAVRAKVHEQLLLAQSEVQVSLDIVRLLLAAKKQAARTAALALQGSALVKHDQPQDAGLGFAARVGDAGTEVTVGGVAFPITILGTARVDAGAAAHGQAQQQELRRRREEELRFVLGAKHRQLADAADTLERSAARLRAMTGAESRFWRTAFELRARNWVVLHHRQVAADADAAAAAPRAAQWLADRYFVPFGCHDAGAPAADDALAELLRDEPDDPADVVDAEPGSAADAGLPQAVPLFVPGDGRRGITVALAAAAAAAGQQSAGTVLGQAGPRVAADANASRSLGAYDRLHRRLLDAQSTAYDRELYHRLCREARVLELGAMRTADGPLIRDMLATTLSRDAEAVRLEWALRDLDAASDDPDAESSDPDVEMADDAPPAADFARWQGQYYAGLARVMAALFQRRVHRAAADFQQGHGLPSRAQTAASVRGPLPGPFAGAPAVADAAGGDNPAAAVASRPELLTLAPVLQRIQFARWQHLVADAIAGACGAWRRLVDEPIEVVSHLVRTHRQPTTAAGLTRAEDRALRRFSADGRAPAVCRSDSAAAAADAEVLAFVVRMRFPGGTVMAFWLSSLGHMYYVKGFCPPQPTVPPAEATERAQELTRRVFRVVPLGAAADFADQLRRELQALALLRVAAALSAGPGHAAAAPAAAGAFAAPGRWRVHQSQMCVIGEWRRGSRAQQIIGVAKWAAAGWSLALFFAPKHPTGGPDPASYPGPADGPWVACYPPPAPAHGRPQRFEARLSELLAAAF</sequence>
<dbReference type="EMBL" id="JANBUJ010000004">
    <property type="protein sequence ID" value="KAJ2775694.1"/>
    <property type="molecule type" value="Genomic_DNA"/>
</dbReference>
<keyword evidence="2" id="KW-1185">Reference proteome</keyword>
<evidence type="ECO:0000313" key="2">
    <source>
        <dbReference type="Proteomes" id="UP001140234"/>
    </source>
</evidence>